<dbReference type="PANTHER" id="PTHR43606:SF2">
    <property type="entry name" value="ALKALINE PHOSPHATASE FAMILY PROTEIN (AFU_ORTHOLOGUE AFUA_5G03860)"/>
    <property type="match status" value="1"/>
</dbReference>
<dbReference type="InterPro" id="IPR038607">
    <property type="entry name" value="PhoD-like_sf"/>
</dbReference>
<dbReference type="STRING" id="69395.AQ619_10110"/>
<dbReference type="Gene3D" id="3.60.21.70">
    <property type="entry name" value="PhoD-like phosphatase"/>
    <property type="match status" value="1"/>
</dbReference>
<evidence type="ECO:0000259" key="1">
    <source>
        <dbReference type="Pfam" id="PF09423"/>
    </source>
</evidence>
<dbReference type="Pfam" id="PF09423">
    <property type="entry name" value="PhoD"/>
    <property type="match status" value="1"/>
</dbReference>
<evidence type="ECO:0000313" key="4">
    <source>
        <dbReference type="Proteomes" id="UP000056905"/>
    </source>
</evidence>
<dbReference type="InterPro" id="IPR029052">
    <property type="entry name" value="Metallo-depent_PP-like"/>
</dbReference>
<dbReference type="CDD" id="cd07389">
    <property type="entry name" value="MPP_PhoD"/>
    <property type="match status" value="1"/>
</dbReference>
<protein>
    <submittedName>
        <fullName evidence="3">Alkaline phosphatase</fullName>
    </submittedName>
</protein>
<dbReference type="RefSeq" id="WP_062146913.1">
    <property type="nucleotide sequence ID" value="NZ_CP013002.1"/>
</dbReference>
<dbReference type="Gene3D" id="2.60.40.380">
    <property type="entry name" value="Purple acid phosphatase-like, N-terminal"/>
    <property type="match status" value="1"/>
</dbReference>
<evidence type="ECO:0000259" key="2">
    <source>
        <dbReference type="Pfam" id="PF16655"/>
    </source>
</evidence>
<reference evidence="3 4" key="1">
    <citation type="submission" date="2015-10" db="EMBL/GenBank/DDBJ databases">
        <title>Conservation of the essential genome among Caulobacter and Brevundimonas species.</title>
        <authorList>
            <person name="Scott D."/>
            <person name="Ely B."/>
        </authorList>
    </citation>
    <scope>NUCLEOTIDE SEQUENCE [LARGE SCALE GENOMIC DNA]</scope>
    <source>
        <strain evidence="3 4">CB4</strain>
    </source>
</reference>
<gene>
    <name evidence="3" type="ORF">AQ619_10110</name>
</gene>
<dbReference type="SUPFAM" id="SSF56300">
    <property type="entry name" value="Metallo-dependent phosphatases"/>
    <property type="match status" value="1"/>
</dbReference>
<proteinExistence type="predicted"/>
<organism evidence="3 4">
    <name type="scientific">Caulobacter henricii</name>
    <dbReference type="NCBI Taxonomy" id="69395"/>
    <lineage>
        <taxon>Bacteria</taxon>
        <taxon>Pseudomonadati</taxon>
        <taxon>Pseudomonadota</taxon>
        <taxon>Alphaproteobacteria</taxon>
        <taxon>Caulobacterales</taxon>
        <taxon>Caulobacteraceae</taxon>
        <taxon>Caulobacter</taxon>
    </lineage>
</organism>
<dbReference type="InterPro" id="IPR052900">
    <property type="entry name" value="Phospholipid_Metab_Enz"/>
</dbReference>
<dbReference type="Proteomes" id="UP000056905">
    <property type="component" value="Chromosome"/>
</dbReference>
<keyword evidence="4" id="KW-1185">Reference proteome</keyword>
<dbReference type="InterPro" id="IPR018946">
    <property type="entry name" value="PhoD-like_MPP"/>
</dbReference>
<dbReference type="Pfam" id="PF16655">
    <property type="entry name" value="PhoD_N"/>
    <property type="match status" value="1"/>
</dbReference>
<evidence type="ECO:0000313" key="3">
    <source>
        <dbReference type="EMBL" id="ALL13667.1"/>
    </source>
</evidence>
<accession>A0A0P0NZV4</accession>
<dbReference type="PROSITE" id="PS51318">
    <property type="entry name" value="TAT"/>
    <property type="match status" value="1"/>
</dbReference>
<dbReference type="AlphaFoldDB" id="A0A0P0NZV4"/>
<feature type="domain" description="Phospholipase D N-terminal" evidence="2">
    <location>
        <begin position="49"/>
        <end position="145"/>
    </location>
</feature>
<dbReference type="EMBL" id="CP013002">
    <property type="protein sequence ID" value="ALL13667.1"/>
    <property type="molecule type" value="Genomic_DNA"/>
</dbReference>
<sequence length="529" mass="58823">MSILLDRYALSRRRALATFGGLAATALSIPLLSGRALAQPVFRIYPFQLGVASGDPQPDGFVIWTRLAPEPFEIGHGMPSQPVEVSWEVATDAGFRTMVAKGVAVAMPELGHAVHVEVGGLEAGRDYWYRFVAGRERSLTGRARTTPAPGATVDRVRFAIAGCQQYEQGYYTAHRRLAEDNPDFVFCYGDYIYEGRGNRVWNGPRGPVENVRQHFGGEIYSLDDYRRRYAQYKMDADLQAAHAAAPWFVVWDDHEIDNNWVTDLDQDGVDPKVFNLRRQAAVQAYFENMPLRPSSFPVGTTIQLYRRASFGGLMDLNLLDTRQFRSNQPCGDRFGTCAEIEAVKAEVLGLQQEKWLVDGLSASKARWNVLAQQIMVMDLDRDAGAGSAVNPDSWAGYRTPRNRLLKQIRDRKIANPIVLTGDEHQNYAGELHLDGAHPEGAPIGTEFVVTSISSSGDGVDQREDMAKIQAVNPQLKFNNAQRGYAICDVTPERWTTEFKVLDAITRRDGKLTTRAKLAVEAGNPRLATV</sequence>
<dbReference type="KEGG" id="chq:AQ619_10110"/>
<dbReference type="PANTHER" id="PTHR43606">
    <property type="entry name" value="PHOSPHATASE, PUTATIVE (AFU_ORTHOLOGUE AFUA_6G08710)-RELATED"/>
    <property type="match status" value="1"/>
</dbReference>
<dbReference type="InterPro" id="IPR032093">
    <property type="entry name" value="PhoD_N"/>
</dbReference>
<dbReference type="OrthoDB" id="327733at2"/>
<name>A0A0P0NZV4_9CAUL</name>
<feature type="domain" description="PhoD-like phosphatase metallophosphatase" evidence="1">
    <location>
        <begin position="158"/>
        <end position="498"/>
    </location>
</feature>
<dbReference type="InterPro" id="IPR006311">
    <property type="entry name" value="TAT_signal"/>
</dbReference>